<comment type="cofactor">
    <cofactor evidence="19">
        <name>Mg(2+)</name>
        <dbReference type="ChEBI" id="CHEBI:18420"/>
    </cofactor>
    <cofactor evidence="19">
        <name>Mn(2+)</name>
        <dbReference type="ChEBI" id="CHEBI:29035"/>
    </cofactor>
    <text evidence="19">Binds 2 magnesium or manganese ions per subunit.</text>
</comment>
<dbReference type="NCBIfam" id="NF002378">
    <property type="entry name" value="PRK01372.1"/>
    <property type="match status" value="1"/>
</dbReference>
<evidence type="ECO:0000256" key="1">
    <source>
        <dbReference type="ARBA" id="ARBA00001936"/>
    </source>
</evidence>
<dbReference type="HAMAP" id="MF_00047">
    <property type="entry name" value="Dala_Dala_lig"/>
    <property type="match status" value="1"/>
</dbReference>
<evidence type="ECO:0000256" key="17">
    <source>
        <dbReference type="HAMAP-Rule" id="MF_00047"/>
    </source>
</evidence>
<feature type="binding site" evidence="19">
    <location>
        <position position="272"/>
    </location>
    <ligand>
        <name>Mg(2+)</name>
        <dbReference type="ChEBI" id="CHEBI:18420"/>
        <label>2</label>
    </ligand>
</feature>
<feature type="binding site" evidence="19">
    <location>
        <position position="272"/>
    </location>
    <ligand>
        <name>Mg(2+)</name>
        <dbReference type="ChEBI" id="CHEBI:18420"/>
        <label>1</label>
    </ligand>
</feature>
<dbReference type="GO" id="GO:0008716">
    <property type="term" value="F:D-alanine-D-alanine ligase activity"/>
    <property type="evidence" value="ECO:0007669"/>
    <property type="project" value="UniProtKB-UniRule"/>
</dbReference>
<dbReference type="PIRSF" id="PIRSF039102">
    <property type="entry name" value="Ddl/VanB"/>
    <property type="match status" value="1"/>
</dbReference>
<evidence type="ECO:0000256" key="3">
    <source>
        <dbReference type="ARBA" id="ARBA00004496"/>
    </source>
</evidence>
<dbReference type="GO" id="GO:0005829">
    <property type="term" value="C:cytosol"/>
    <property type="evidence" value="ECO:0007669"/>
    <property type="project" value="TreeGrafter"/>
</dbReference>
<dbReference type="Gene3D" id="3.30.1490.20">
    <property type="entry name" value="ATP-grasp fold, A domain"/>
    <property type="match status" value="1"/>
</dbReference>
<evidence type="ECO:0000256" key="6">
    <source>
        <dbReference type="ARBA" id="ARBA00022490"/>
    </source>
</evidence>
<dbReference type="GO" id="GO:0008360">
    <property type="term" value="P:regulation of cell shape"/>
    <property type="evidence" value="ECO:0007669"/>
    <property type="project" value="UniProtKB-KW"/>
</dbReference>
<comment type="similarity">
    <text evidence="4 17">Belongs to the D-alanine--D-alanine ligase family.</text>
</comment>
<comment type="function">
    <text evidence="2 17">Cell wall formation.</text>
</comment>
<name>A0A2Z6EXN4_9BURK</name>
<dbReference type="PANTHER" id="PTHR23132">
    <property type="entry name" value="D-ALANINE--D-ALANINE LIGASE"/>
    <property type="match status" value="1"/>
</dbReference>
<keyword evidence="6 17" id="KW-0963">Cytoplasm</keyword>
<dbReference type="Gene3D" id="3.30.470.20">
    <property type="entry name" value="ATP-grasp fold, B domain"/>
    <property type="match status" value="1"/>
</dbReference>
<evidence type="ECO:0000256" key="8">
    <source>
        <dbReference type="ARBA" id="ARBA00022723"/>
    </source>
</evidence>
<dbReference type="PROSITE" id="PS00844">
    <property type="entry name" value="DALA_DALA_LIGASE_2"/>
    <property type="match status" value="1"/>
</dbReference>
<dbReference type="PROSITE" id="PS50975">
    <property type="entry name" value="ATP_GRASP"/>
    <property type="match status" value="1"/>
</dbReference>
<feature type="active site" evidence="18">
    <location>
        <position position="19"/>
    </location>
</feature>
<evidence type="ECO:0000313" key="21">
    <source>
        <dbReference type="Proteomes" id="UP000282597"/>
    </source>
</evidence>
<dbReference type="EC" id="6.3.2.4" evidence="5 17"/>
<dbReference type="AlphaFoldDB" id="A0A2Z6EXN4"/>
<dbReference type="SUPFAM" id="SSF56059">
    <property type="entry name" value="Glutathione synthetase ATP-binding domain-like"/>
    <property type="match status" value="1"/>
</dbReference>
<keyword evidence="10" id="KW-0067">ATP-binding</keyword>
<dbReference type="GO" id="GO:0046872">
    <property type="term" value="F:metal ion binding"/>
    <property type="evidence" value="ECO:0007669"/>
    <property type="project" value="UniProtKB-KW"/>
</dbReference>
<dbReference type="GO" id="GO:0005524">
    <property type="term" value="F:ATP binding"/>
    <property type="evidence" value="ECO:0007669"/>
    <property type="project" value="UniProtKB-UniRule"/>
</dbReference>
<dbReference type="InterPro" id="IPR016185">
    <property type="entry name" value="PreATP-grasp_dom_sf"/>
</dbReference>
<dbReference type="NCBIfam" id="TIGR01205">
    <property type="entry name" value="D_ala_D_alaTIGR"/>
    <property type="match status" value="1"/>
</dbReference>
<feature type="binding site" evidence="19">
    <location>
        <position position="274"/>
    </location>
    <ligand>
        <name>Mg(2+)</name>
        <dbReference type="ChEBI" id="CHEBI:18420"/>
        <label>2</label>
    </ligand>
</feature>
<comment type="subcellular location">
    <subcellularLocation>
        <location evidence="3 17">Cytoplasm</location>
    </subcellularLocation>
</comment>
<feature type="binding site" evidence="19">
    <location>
        <position position="259"/>
    </location>
    <ligand>
        <name>Mg(2+)</name>
        <dbReference type="ChEBI" id="CHEBI:18420"/>
        <label>1</label>
    </ligand>
</feature>
<evidence type="ECO:0000256" key="7">
    <source>
        <dbReference type="ARBA" id="ARBA00022598"/>
    </source>
</evidence>
<protein>
    <recommendedName>
        <fullName evidence="5 17">D-alanine--D-alanine ligase</fullName>
        <ecNumber evidence="5 17">6.3.2.4</ecNumber>
    </recommendedName>
    <alternativeName>
        <fullName evidence="17">D-Ala-D-Ala ligase</fullName>
    </alternativeName>
    <alternativeName>
        <fullName evidence="17">D-alanylalanine synthetase</fullName>
    </alternativeName>
</protein>
<dbReference type="RefSeq" id="WP_045364497.1">
    <property type="nucleotide sequence ID" value="NZ_AP018150.1"/>
</dbReference>
<evidence type="ECO:0000256" key="15">
    <source>
        <dbReference type="ARBA" id="ARBA00023316"/>
    </source>
</evidence>
<gene>
    <name evidence="17" type="primary">ddl</name>
    <name evidence="20" type="ORF">MCB1EB_2040</name>
</gene>
<dbReference type="FunFam" id="3.30.470.20:FF:000008">
    <property type="entry name" value="D-alanine--D-alanine ligase"/>
    <property type="match status" value="1"/>
</dbReference>
<dbReference type="FunFam" id="3.40.50.20:FF:000013">
    <property type="entry name" value="D-alanine--D-alanine ligase"/>
    <property type="match status" value="1"/>
</dbReference>
<dbReference type="UniPathway" id="UPA00219"/>
<dbReference type="InterPro" id="IPR011761">
    <property type="entry name" value="ATP-grasp"/>
</dbReference>
<keyword evidence="7 17" id="KW-0436">Ligase</keyword>
<keyword evidence="12 17" id="KW-0133">Cell shape</keyword>
<organism evidence="20 21">
    <name type="scientific">Mycoavidus cysteinexigens</name>
    <dbReference type="NCBI Taxonomy" id="1553431"/>
    <lineage>
        <taxon>Bacteria</taxon>
        <taxon>Pseudomonadati</taxon>
        <taxon>Pseudomonadota</taxon>
        <taxon>Betaproteobacteria</taxon>
        <taxon>Burkholderiales</taxon>
        <taxon>Burkholderiaceae</taxon>
        <taxon>Mycoavidus</taxon>
    </lineage>
</organism>
<feature type="active site" evidence="18">
    <location>
        <position position="151"/>
    </location>
</feature>
<evidence type="ECO:0000256" key="18">
    <source>
        <dbReference type="PIRSR" id="PIRSR039102-1"/>
    </source>
</evidence>
<evidence type="ECO:0000256" key="11">
    <source>
        <dbReference type="ARBA" id="ARBA00022842"/>
    </source>
</evidence>
<evidence type="ECO:0000256" key="5">
    <source>
        <dbReference type="ARBA" id="ARBA00012216"/>
    </source>
</evidence>
<dbReference type="Gene3D" id="3.40.50.20">
    <property type="match status" value="1"/>
</dbReference>
<evidence type="ECO:0000256" key="9">
    <source>
        <dbReference type="ARBA" id="ARBA00022741"/>
    </source>
</evidence>
<evidence type="ECO:0000256" key="12">
    <source>
        <dbReference type="ARBA" id="ARBA00022960"/>
    </source>
</evidence>
<keyword evidence="14 19" id="KW-0464">Manganese</keyword>
<dbReference type="GO" id="GO:0071555">
    <property type="term" value="P:cell wall organization"/>
    <property type="evidence" value="ECO:0007669"/>
    <property type="project" value="UniProtKB-KW"/>
</dbReference>
<proteinExistence type="inferred from homology"/>
<dbReference type="PROSITE" id="PS00843">
    <property type="entry name" value="DALA_DALA_LIGASE_1"/>
    <property type="match status" value="1"/>
</dbReference>
<evidence type="ECO:0000256" key="19">
    <source>
        <dbReference type="PIRSR" id="PIRSR039102-3"/>
    </source>
</evidence>
<evidence type="ECO:0000256" key="13">
    <source>
        <dbReference type="ARBA" id="ARBA00022984"/>
    </source>
</evidence>
<dbReference type="Pfam" id="PF07478">
    <property type="entry name" value="Dala_Dala_lig_C"/>
    <property type="match status" value="1"/>
</dbReference>
<dbReference type="PANTHER" id="PTHR23132:SF23">
    <property type="entry name" value="D-ALANINE--D-ALANINE LIGASE B"/>
    <property type="match status" value="1"/>
</dbReference>
<accession>A0A2Z6EXN4</accession>
<evidence type="ECO:0000256" key="4">
    <source>
        <dbReference type="ARBA" id="ARBA00010871"/>
    </source>
</evidence>
<keyword evidence="15 17" id="KW-0961">Cell wall biogenesis/degradation</keyword>
<keyword evidence="11 19" id="KW-0460">Magnesium</keyword>
<dbReference type="EMBL" id="AP018150">
    <property type="protein sequence ID" value="BBE10201.1"/>
    <property type="molecule type" value="Genomic_DNA"/>
</dbReference>
<keyword evidence="21" id="KW-1185">Reference proteome</keyword>
<reference evidence="20 21" key="1">
    <citation type="journal article" date="2018" name="Microbes Environ.">
        <title>Comparative Genomic Insights into Endofungal Lifestyles of Two Bacterial Endosymbionts, Mycoavidus cysteinexigens and Burkholderia rhizoxinica.</title>
        <authorList>
            <person name="Sharmin D."/>
            <person name="Guo Y."/>
            <person name="Nishizawa T."/>
            <person name="Ohshima S."/>
            <person name="Sato Y."/>
            <person name="Takashima Y."/>
            <person name="Narisawa K."/>
            <person name="Ohta H."/>
        </authorList>
    </citation>
    <scope>NUCLEOTIDE SEQUENCE [LARGE SCALE GENOMIC DNA]</scope>
    <source>
        <strain evidence="20 21">B1-EB</strain>
    </source>
</reference>
<keyword evidence="8 19" id="KW-0479">Metal-binding</keyword>
<feature type="active site" evidence="18">
    <location>
        <position position="283"/>
    </location>
</feature>
<dbReference type="InterPro" id="IPR005905">
    <property type="entry name" value="D_ala_D_ala"/>
</dbReference>
<comment type="catalytic activity">
    <reaction evidence="16 17">
        <text>2 D-alanine + ATP = D-alanyl-D-alanine + ADP + phosphate + H(+)</text>
        <dbReference type="Rhea" id="RHEA:11224"/>
        <dbReference type="ChEBI" id="CHEBI:15378"/>
        <dbReference type="ChEBI" id="CHEBI:30616"/>
        <dbReference type="ChEBI" id="CHEBI:43474"/>
        <dbReference type="ChEBI" id="CHEBI:57416"/>
        <dbReference type="ChEBI" id="CHEBI:57822"/>
        <dbReference type="ChEBI" id="CHEBI:456216"/>
        <dbReference type="EC" id="6.3.2.4"/>
    </reaction>
</comment>
<dbReference type="InterPro" id="IPR013815">
    <property type="entry name" value="ATP_grasp_subdomain_1"/>
</dbReference>
<dbReference type="InterPro" id="IPR011095">
    <property type="entry name" value="Dala_Dala_lig_C"/>
</dbReference>
<evidence type="ECO:0000313" key="20">
    <source>
        <dbReference type="EMBL" id="BBE10201.1"/>
    </source>
</evidence>
<evidence type="ECO:0000256" key="16">
    <source>
        <dbReference type="ARBA" id="ARBA00047614"/>
    </source>
</evidence>
<evidence type="ECO:0000256" key="10">
    <source>
        <dbReference type="ARBA" id="ARBA00022840"/>
    </source>
</evidence>
<dbReference type="SUPFAM" id="SSF52440">
    <property type="entry name" value="PreATP-grasp domain"/>
    <property type="match status" value="1"/>
</dbReference>
<dbReference type="GO" id="GO:0009252">
    <property type="term" value="P:peptidoglycan biosynthetic process"/>
    <property type="evidence" value="ECO:0007669"/>
    <property type="project" value="UniProtKB-UniRule"/>
</dbReference>
<evidence type="ECO:0000256" key="14">
    <source>
        <dbReference type="ARBA" id="ARBA00023211"/>
    </source>
</evidence>
<evidence type="ECO:0000256" key="2">
    <source>
        <dbReference type="ARBA" id="ARBA00003921"/>
    </source>
</evidence>
<keyword evidence="9" id="KW-0547">Nucleotide-binding</keyword>
<comment type="pathway">
    <text evidence="17">Cell wall biogenesis; peptidoglycan biosynthesis.</text>
</comment>
<dbReference type="Proteomes" id="UP000282597">
    <property type="component" value="Chromosome"/>
</dbReference>
<sequence>MDPKIFGKVAVLYGGTSAERDVSLNSGGAVLAALRARGVDAWPFDPRERSLFALKEEGFTRVVNMLHGGDGENGALQGALQYLGIPYTGSGVLGCALAMDKVRSKSIWRDNGIPTPPFAVVMRGENYAVRAQEIVTQLGLPIFVKAAHEGSSIAIVKVKTADRLAAALEEVARHESVVLAEKGIEGGGEYTVSIVEGLDLPIIKIIPAGEFYDYHAKYIAEDTQYIIPCGLAGAEEKRLQKLALHAFKVLGCNGWGRLDFMLDANRQAWFLEVNTAPGMTSHSLVPKSAAALGLSYEDLVWRILSLTLA</sequence>
<keyword evidence="13 17" id="KW-0573">Peptidoglycan synthesis</keyword>
<dbReference type="InterPro" id="IPR000291">
    <property type="entry name" value="D-Ala_lig_Van_CS"/>
</dbReference>
<comment type="cofactor">
    <cofactor evidence="1">
        <name>Mn(2+)</name>
        <dbReference type="ChEBI" id="CHEBI:29035"/>
    </cofactor>
</comment>
<dbReference type="KEGG" id="mcys:MCB1EB_2040"/>